<name>A0A9X2G1P1_9GAMM</name>
<protein>
    <recommendedName>
        <fullName evidence="5">Tetratricopeptide repeat protein</fullName>
    </recommendedName>
</protein>
<dbReference type="InterPro" id="IPR011990">
    <property type="entry name" value="TPR-like_helical_dom_sf"/>
</dbReference>
<gene>
    <name evidence="3" type="ORF">NJR55_01865</name>
</gene>
<proteinExistence type="predicted"/>
<feature type="repeat" description="TPR" evidence="1">
    <location>
        <begin position="348"/>
        <end position="381"/>
    </location>
</feature>
<organism evidence="3 4">
    <name type="scientific">Idiomarina rhizosphaerae</name>
    <dbReference type="NCBI Taxonomy" id="2961572"/>
    <lineage>
        <taxon>Bacteria</taxon>
        <taxon>Pseudomonadati</taxon>
        <taxon>Pseudomonadota</taxon>
        <taxon>Gammaproteobacteria</taxon>
        <taxon>Alteromonadales</taxon>
        <taxon>Idiomarinaceae</taxon>
        <taxon>Idiomarina</taxon>
    </lineage>
</organism>
<keyword evidence="4" id="KW-1185">Reference proteome</keyword>
<dbReference type="SMART" id="SM00028">
    <property type="entry name" value="TPR"/>
    <property type="match status" value="4"/>
</dbReference>
<evidence type="ECO:0000256" key="1">
    <source>
        <dbReference type="PROSITE-ProRule" id="PRU00339"/>
    </source>
</evidence>
<evidence type="ECO:0000256" key="2">
    <source>
        <dbReference type="SAM" id="SignalP"/>
    </source>
</evidence>
<dbReference type="PROSITE" id="PS50005">
    <property type="entry name" value="TPR"/>
    <property type="match status" value="1"/>
</dbReference>
<evidence type="ECO:0008006" key="5">
    <source>
        <dbReference type="Google" id="ProtNLM"/>
    </source>
</evidence>
<accession>A0A9X2G1P1</accession>
<evidence type="ECO:0000313" key="3">
    <source>
        <dbReference type="EMBL" id="MCP1338328.1"/>
    </source>
</evidence>
<dbReference type="SUPFAM" id="SSF48452">
    <property type="entry name" value="TPR-like"/>
    <property type="match status" value="4"/>
</dbReference>
<dbReference type="RefSeq" id="WP_253617344.1">
    <property type="nucleotide sequence ID" value="NZ_JAMZDE010000001.1"/>
</dbReference>
<dbReference type="Proteomes" id="UP001139474">
    <property type="component" value="Unassembled WGS sequence"/>
</dbReference>
<evidence type="ECO:0000313" key="4">
    <source>
        <dbReference type="Proteomes" id="UP001139474"/>
    </source>
</evidence>
<dbReference type="Gene3D" id="1.25.40.10">
    <property type="entry name" value="Tetratricopeptide repeat domain"/>
    <property type="match status" value="4"/>
</dbReference>
<feature type="signal peptide" evidence="2">
    <location>
        <begin position="1"/>
        <end position="24"/>
    </location>
</feature>
<dbReference type="InterPro" id="IPR019734">
    <property type="entry name" value="TPR_rpt"/>
</dbReference>
<dbReference type="EMBL" id="JAMZDE010000001">
    <property type="protein sequence ID" value="MCP1338328.1"/>
    <property type="molecule type" value="Genomic_DNA"/>
</dbReference>
<sequence length="2042" mass="232217">MRLNQSKLLITLTTLFLWSSSLNAATSTAGEVAVEELLQQAQQTSLTLATLDNWYRQQVSQGTSAKRIQQRLQDHRQHAKNKPEQAIIWLASAVIHWQQGELTAAQQSVAKALEQHSSAVGYHLSAQLAEAKGLSKQAITAYRQALKLGTEDTQQQQIQQRLALLEGGDQTLLDLAKRTTATGVSSQSQRQRIAEVLALQGETERALNLSGIEQQLGVNDLMQRADWALAADASEQAKEYAWRAYQQASSSDDKRYALALFSEAYRIQDELAAAYEFLHRQSTQVDIEQLKIDILLELQRYPEATQLVQQSGDPKLRQQLLGILEIAGDKEAMIAEYQRLIKAYPEQPQWSIGVADLYLNRGQQEAALAVYQRLIEGNPENSDIITAAARQLVAVSLDNEALTLVEKTKNQQAIIDVHFALLERFLRSEQRQQALSQLRLLDKLLAVDNDRRFDIADGYQRLNELDLALTILQNLKTQRRFSYDQQLYLANIAAQAGHYQLAMDNWRELWAKESLPARKNYLTQQMIQQAKQRQQLDQLIQQQQHRVAQKPNNEQQIDLLVEMYLAAGNKAAAERKLRDFSRLQKDSETQRLARLAKLYLRMQAYPRYEQTLQRLMELEPETATDYWRQLALSRIHHSSSENSTEQAKGLAELIDKYPEPDERSIDEEFIANLYLMAGLNEKAEHYYEKMTASSADNLEQLQQWLELLKQRGEFERAAAILQYIGVNSNRRQNFYAAMDGILSLTSSSSATASDQYQLRRTQLLRWSKRQLLVHMLQQDNDAYGLSLLSDIAQQLGDYDLVFRVQRTLVVDAGEQRGMQLRQLIKLASEQKQNDGSQTARLGDLGEKVRYGRRLIALKQAFPAEVYADIGRALLAVGDAPGAERAFALMNSIQGLVDVDRIKGDAYAKGDYVNKALASYSRSLLRQKDDLKLLSQTAILHERLGHRELARHWYQQGLELLVQQQPIKASTLAGGQTLSMFHYKDTLLEGLLLNWPTDNQQAQALLQRWRDLVLHAVDDSLATAPDSDYASLSRLPQALHIYQQIVPQAADAGHIEPLMTELQDAFPSSQLLAKSWQEYRRRYGLASVSDNKRWPLKQLLQQAEDQQQLDLRFALAMLLDDDNQLQALLDDVIVQFQQRSGNSRKAVTKLLDVIANCVQQLPQQRFKTWVYQPLQALPEAEKLWFALLLQHPQIYSDVENFLSLELLNQQNLLAQLAQHDVDQALVTSDANTDDIADYLLEHIDAAQLVTFYVTLSTLPQDRTLQAYLSDSLLPRLLTIPLTEPSQQQLLAALSNRLATPAMNSNQLYHLINVMVQPQIPSQNQPLISDLTNLLAAQQPALRALPDFIQAFYQQRYSEAFQQLLVLQGQNSTNNLWRQIAQQHLAAQREQYIEQFLAQSSVNEEQLQLFEQLILTETKAPGERLNYYQHLYRLQPEQTHYLIKLLDLYWQQQTYAPFIALMEDYVDQHGEDSDAKAVLFYAYQVAQQEPESLELAERSSIDFVDNSWLKQQFNKVSASNSQQSGFISLFVKVFSRFSLENPQHAAVAYVQSLTNSQPSTAPYAENVKMQKLAKRLKQNEQLGLGLWRQIWRESDSMPLARQILLNSYYNVSGSAQQLYPLAEASQLVDLFTPVDQFPQDDLMTMMASTQSGSEELLNNLKLTDVIFRSTAQSLYERIVIGLQQQQRAEATQEHLQQQLQTDDISAHQLQLLGTLVVRQQLALDTQTLNHWYRALKRFPYQGAEQRILYAQVLALGGAYDDSSAFLEAALLQLIYPDTTQQRYRQPKYGQASAITIAAALAQWEDREAAATTLKRLYEIIAQQQRDDLARALLAQFRLQVALQQGANNADVEWLPTSDAGDLPGQGEARIVAALVKARQALPEQQTRQVLKAWQIAINEATVQAVKLSNRDFHPINGDALRLQELLFGSIQRLSFGDPFSVLNGTFAQLFLTTPYAPEKSHWSALAKALSAEKTLSTVERAYMEMWLASAFWQSADEKQGHKWSDLAMKTLKQQPQSFIHDIKMQFNAVTEHLQRKSSDSTTDN</sequence>
<reference evidence="3" key="1">
    <citation type="submission" date="2022-06" db="EMBL/GenBank/DDBJ databases">
        <title>Idiomarina rhizosphaerae M1R2S28.</title>
        <authorList>
            <person name="Sun J.-Q."/>
            <person name="Li L.-F."/>
        </authorList>
    </citation>
    <scope>NUCLEOTIDE SEQUENCE</scope>
    <source>
        <strain evidence="3">M1R2S28</strain>
    </source>
</reference>
<keyword evidence="1" id="KW-0802">TPR repeat</keyword>
<feature type="chain" id="PRO_5040986060" description="Tetratricopeptide repeat protein" evidence="2">
    <location>
        <begin position="25"/>
        <end position="2042"/>
    </location>
</feature>
<keyword evidence="2" id="KW-0732">Signal</keyword>
<comment type="caution">
    <text evidence="3">The sequence shown here is derived from an EMBL/GenBank/DDBJ whole genome shotgun (WGS) entry which is preliminary data.</text>
</comment>